<dbReference type="SMART" id="SM01130">
    <property type="entry name" value="DHDPS"/>
    <property type="match status" value="1"/>
</dbReference>
<dbReference type="Proteomes" id="UP000748108">
    <property type="component" value="Unassembled WGS sequence"/>
</dbReference>
<keyword evidence="1" id="KW-0456">Lyase</keyword>
<comment type="caution">
    <text evidence="2">The sequence shown here is derived from an EMBL/GenBank/DDBJ whole genome shotgun (WGS) entry which is preliminary data.</text>
</comment>
<dbReference type="SUPFAM" id="SSF51569">
    <property type="entry name" value="Aldolase"/>
    <property type="match status" value="1"/>
</dbReference>
<dbReference type="InterPro" id="IPR013785">
    <property type="entry name" value="Aldolase_TIM"/>
</dbReference>
<evidence type="ECO:0000256" key="1">
    <source>
        <dbReference type="ARBA" id="ARBA00023239"/>
    </source>
</evidence>
<dbReference type="PANTHER" id="PTHR42849:SF1">
    <property type="entry name" value="N-ACETYLNEURAMINATE LYASE"/>
    <property type="match status" value="1"/>
</dbReference>
<dbReference type="Gene3D" id="3.20.20.70">
    <property type="entry name" value="Aldolase class I"/>
    <property type="match status" value="1"/>
</dbReference>
<dbReference type="EMBL" id="JAHHQF010000057">
    <property type="protein sequence ID" value="MBT9282444.1"/>
    <property type="molecule type" value="Genomic_DNA"/>
</dbReference>
<proteinExistence type="predicted"/>
<dbReference type="PANTHER" id="PTHR42849">
    <property type="entry name" value="N-ACETYLNEURAMINATE LYASE"/>
    <property type="match status" value="1"/>
</dbReference>
<gene>
    <name evidence="2" type="ORF">KM312_07290</name>
</gene>
<protein>
    <submittedName>
        <fullName evidence="2">Dihydrodipicolinate synthase family protein</fullName>
    </submittedName>
</protein>
<dbReference type="GO" id="GO:0008747">
    <property type="term" value="F:N-acetylneuraminate lyase activity"/>
    <property type="evidence" value="ECO:0007669"/>
    <property type="project" value="TreeGrafter"/>
</dbReference>
<dbReference type="GO" id="GO:0019262">
    <property type="term" value="P:N-acetylneuraminate catabolic process"/>
    <property type="evidence" value="ECO:0007669"/>
    <property type="project" value="TreeGrafter"/>
</dbReference>
<reference evidence="2" key="1">
    <citation type="journal article" date="2021" name="Microbiology">
        <title>Metagenomic Analysis of the Microbial Community in the Underground Coal Fire Area (Kemerovo Region, Russia) Revealed Predominance of Thermophilic Members of the Phyla Deinococcus-thermus, Aquificae, and Firmicutes.</title>
        <authorList>
            <person name="Kadnikov V."/>
            <person name="Mardanov A.V."/>
            <person name="Beletsky A.V."/>
            <person name="Karnachuk O.V."/>
            <person name="Ravin N.V."/>
        </authorList>
    </citation>
    <scope>NUCLEOTIDE SEQUENCE</scope>
    <source>
        <strain evidence="2">RBS10-49</strain>
    </source>
</reference>
<dbReference type="InterPro" id="IPR002220">
    <property type="entry name" value="DapA-like"/>
</dbReference>
<dbReference type="CDD" id="cd00408">
    <property type="entry name" value="DHDPS-like"/>
    <property type="match status" value="1"/>
</dbReference>
<evidence type="ECO:0000313" key="3">
    <source>
        <dbReference type="Proteomes" id="UP000748108"/>
    </source>
</evidence>
<name>A0A947GBT6_HYDSH</name>
<sequence length="322" mass="37262">MRMEFTRSEAKAWSQAHLRDFYMCPLTPMTADLTLDEAGLRENIEAYVEMGINGLVVGGFISEGWNMKLADWYRYHEIIADANKGRMDLWTIILDPSVHQALEKMAFVEKLGFSGAEVINPVVQLRTDDEIYDYFKYLTDHSNLAIVLYRTPVSGKVLSLELLKRLAELETIVGVKQGSLNHAETLKLRRELRDDFIVAEPWERFFLDDLRYGGQVIWGELSYIIYGQKRPLMKEYMELARAGKWDEAYRKWAELEAVRDLYDDVFIWEIARTSTYASALAMLKVWYEAIGLKAGPMLPPVRDVASERKEWLRAKLQEVGVV</sequence>
<accession>A0A947GBT6</accession>
<organism evidence="2 3">
    <name type="scientific">Hydrogenibacillus schlegelii</name>
    <name type="common">Bacillus schlegelii</name>
    <dbReference type="NCBI Taxonomy" id="1484"/>
    <lineage>
        <taxon>Bacteria</taxon>
        <taxon>Bacillati</taxon>
        <taxon>Bacillota</taxon>
        <taxon>Bacilli</taxon>
        <taxon>Bacillales</taxon>
        <taxon>Bacillales Family X. Incertae Sedis</taxon>
        <taxon>Hydrogenibacillus</taxon>
    </lineage>
</organism>
<dbReference type="GO" id="GO:0005829">
    <property type="term" value="C:cytosol"/>
    <property type="evidence" value="ECO:0007669"/>
    <property type="project" value="TreeGrafter"/>
</dbReference>
<dbReference type="AlphaFoldDB" id="A0A947GBT6"/>
<evidence type="ECO:0000313" key="2">
    <source>
        <dbReference type="EMBL" id="MBT9282444.1"/>
    </source>
</evidence>
<dbReference type="Pfam" id="PF00701">
    <property type="entry name" value="DHDPS"/>
    <property type="match status" value="1"/>
</dbReference>